<reference evidence="1 2" key="1">
    <citation type="journal article" date="2012" name="PLoS ONE">
        <title>Genome sequence and transcriptome analysis of the radioresistant bacterium Deinococcus gobiensis: insights into the extreme environmental adaptations.</title>
        <authorList>
            <person name="Yuan M."/>
            <person name="Chen M."/>
            <person name="Zhang W."/>
            <person name="Lu W."/>
            <person name="Wang J."/>
            <person name="Yang M."/>
            <person name="Zhao P."/>
            <person name="Tang R."/>
            <person name="Li X."/>
            <person name="Hao Y."/>
            <person name="Zhou Z."/>
            <person name="Zhan Y."/>
            <person name="Yu H."/>
            <person name="Teng C."/>
            <person name="Yan Y."/>
            <person name="Ping S."/>
            <person name="Wang Y."/>
            <person name="Lin M."/>
        </authorList>
    </citation>
    <scope>NUCLEOTIDE SEQUENCE [LARGE SCALE GENOMIC DNA]</scope>
    <source>
        <strain evidence="2">DSM 21396 / JCM 16679 / CGMCC 1.7299 / I-0</strain>
        <plasmid evidence="1">P3</plasmid>
    </source>
</reference>
<gene>
    <name evidence="1" type="ordered locus">DGo_PC0028</name>
</gene>
<dbReference type="Proteomes" id="UP000007575">
    <property type="component" value="Plasmid P3"/>
</dbReference>
<keyword evidence="2" id="KW-1185">Reference proteome</keyword>
<dbReference type="PATRIC" id="fig|745776.4.peg.3829"/>
<dbReference type="HOGENOM" id="CLU_2259133_0_0_0"/>
<dbReference type="KEGG" id="dgo:DGo_PC0028"/>
<dbReference type="AlphaFoldDB" id="H8H2S3"/>
<organism evidence="1 2">
    <name type="scientific">Deinococcus gobiensis (strain DSM 21396 / JCM 16679 / CGMCC 1.7299 / I-0)</name>
    <dbReference type="NCBI Taxonomy" id="745776"/>
    <lineage>
        <taxon>Bacteria</taxon>
        <taxon>Thermotogati</taxon>
        <taxon>Deinococcota</taxon>
        <taxon>Deinococci</taxon>
        <taxon>Deinococcales</taxon>
        <taxon>Deinococcaceae</taxon>
        <taxon>Deinococcus</taxon>
    </lineage>
</organism>
<protein>
    <submittedName>
        <fullName evidence="1">Uncharacterized protein</fullName>
    </submittedName>
</protein>
<proteinExistence type="predicted"/>
<evidence type="ECO:0000313" key="1">
    <source>
        <dbReference type="EMBL" id="AFD27820.1"/>
    </source>
</evidence>
<dbReference type="RefSeq" id="WP_014682730.1">
    <property type="nucleotide sequence ID" value="NC_017771.1"/>
</dbReference>
<evidence type="ECO:0000313" key="2">
    <source>
        <dbReference type="Proteomes" id="UP000007575"/>
    </source>
</evidence>
<geneLocation type="plasmid" evidence="1 2">
    <name>P3</name>
</geneLocation>
<keyword evidence="1" id="KW-0614">Plasmid</keyword>
<dbReference type="EMBL" id="CP002194">
    <property type="protein sequence ID" value="AFD27820.1"/>
    <property type="molecule type" value="Genomic_DNA"/>
</dbReference>
<dbReference type="OrthoDB" id="75405at2"/>
<accession>H8H2S3</accession>
<sequence>MASFFSIIVPASQVEVTRQALQDLTGTILNCCPEAATVLVSAQLGLTLLDDQGEVLDLSDFPTDLAEQTALFFGYGHYVLPRRGRGGCEVRSAYASKRSPPDS</sequence>
<name>H8H2S3_DEIGI</name>